<evidence type="ECO:0000256" key="1">
    <source>
        <dbReference type="SAM" id="MobiDB-lite"/>
    </source>
</evidence>
<feature type="compositionally biased region" description="Basic and acidic residues" evidence="1">
    <location>
        <begin position="51"/>
        <end position="64"/>
    </location>
</feature>
<accession>A0ABQ1NKF0</accession>
<comment type="caution">
    <text evidence="2">The sequence shown here is derived from an EMBL/GenBank/DDBJ whole genome shotgun (WGS) entry which is preliminary data.</text>
</comment>
<protein>
    <submittedName>
        <fullName evidence="2">Uncharacterized protein</fullName>
    </submittedName>
</protein>
<feature type="region of interest" description="Disordered" evidence="1">
    <location>
        <begin position="30"/>
        <end position="64"/>
    </location>
</feature>
<dbReference type="Proteomes" id="UP000597761">
    <property type="component" value="Unassembled WGS sequence"/>
</dbReference>
<sequence>MPRLVDTATSGIDARLSKSQANQVDFPLARMENRAPRRRRSAWTAEVGPLQDRDSASPTRDGHAEARSLISVAASWYERAPEEEGSYVMTVCW</sequence>
<name>A0ABQ1NKF0_9MICC</name>
<reference evidence="3" key="1">
    <citation type="journal article" date="2019" name="Int. J. Syst. Evol. Microbiol.">
        <title>The Global Catalogue of Microorganisms (GCM) 10K type strain sequencing project: providing services to taxonomists for standard genome sequencing and annotation.</title>
        <authorList>
            <consortium name="The Broad Institute Genomics Platform"/>
            <consortium name="The Broad Institute Genome Sequencing Center for Infectious Disease"/>
            <person name="Wu L."/>
            <person name="Ma J."/>
        </authorList>
    </citation>
    <scope>NUCLEOTIDE SEQUENCE [LARGE SCALE GENOMIC DNA]</scope>
    <source>
        <strain evidence="3">CGMCC 1.15480</strain>
    </source>
</reference>
<proteinExistence type="predicted"/>
<evidence type="ECO:0000313" key="3">
    <source>
        <dbReference type="Proteomes" id="UP000597761"/>
    </source>
</evidence>
<gene>
    <name evidence="2" type="ORF">GCM10011512_02090</name>
</gene>
<organism evidence="2 3">
    <name type="scientific">Tersicoccus solisilvae</name>
    <dbReference type="NCBI Taxonomy" id="1882339"/>
    <lineage>
        <taxon>Bacteria</taxon>
        <taxon>Bacillati</taxon>
        <taxon>Actinomycetota</taxon>
        <taxon>Actinomycetes</taxon>
        <taxon>Micrococcales</taxon>
        <taxon>Micrococcaceae</taxon>
        <taxon>Tersicoccus</taxon>
    </lineage>
</organism>
<evidence type="ECO:0000313" key="2">
    <source>
        <dbReference type="EMBL" id="GGC79035.1"/>
    </source>
</evidence>
<dbReference type="EMBL" id="BMJI01000001">
    <property type="protein sequence ID" value="GGC79035.1"/>
    <property type="molecule type" value="Genomic_DNA"/>
</dbReference>
<keyword evidence="3" id="KW-1185">Reference proteome</keyword>